<gene>
    <name evidence="1" type="ORF">IW249_006039</name>
</gene>
<organism evidence="1 2">
    <name type="scientific">Micromonospora vinacea</name>
    <dbReference type="NCBI Taxonomy" id="709878"/>
    <lineage>
        <taxon>Bacteria</taxon>
        <taxon>Bacillati</taxon>
        <taxon>Actinomycetota</taxon>
        <taxon>Actinomycetes</taxon>
        <taxon>Micromonosporales</taxon>
        <taxon>Micromonosporaceae</taxon>
        <taxon>Micromonospora</taxon>
    </lineage>
</organism>
<comment type="caution">
    <text evidence="1">The sequence shown here is derived from an EMBL/GenBank/DDBJ whole genome shotgun (WGS) entry which is preliminary data.</text>
</comment>
<protein>
    <submittedName>
        <fullName evidence="1">Uncharacterized protein</fullName>
    </submittedName>
</protein>
<keyword evidence="2" id="KW-1185">Reference proteome</keyword>
<dbReference type="EMBL" id="JADOTY010000001">
    <property type="protein sequence ID" value="MBG6105625.1"/>
    <property type="molecule type" value="Genomic_DNA"/>
</dbReference>
<proteinExistence type="predicted"/>
<name>A0ABS0KAW6_9ACTN</name>
<sequence length="147" mass="16526">MRRNLTEVAAELQALELVDFDVMRLDASGSEQLDAICTELAGRDDPQQWAPLLYAFLERLDAADLGSPGPLVHTLETWPGYRPLLVESMRRKPTPLTVWMANRVLNGNPSDAPQWLQLLRETMSHPMAPPQVQADARGFLEYQATRS</sequence>
<reference evidence="1 2" key="1">
    <citation type="submission" date="2020-11" db="EMBL/GenBank/DDBJ databases">
        <title>Sequencing the genomes of 1000 actinobacteria strains.</title>
        <authorList>
            <person name="Klenk H.-P."/>
        </authorList>
    </citation>
    <scope>NUCLEOTIDE SEQUENCE [LARGE SCALE GENOMIC DNA]</scope>
    <source>
        <strain evidence="1 2">DSM 101695</strain>
    </source>
</reference>
<evidence type="ECO:0000313" key="1">
    <source>
        <dbReference type="EMBL" id="MBG6105625.1"/>
    </source>
</evidence>
<evidence type="ECO:0000313" key="2">
    <source>
        <dbReference type="Proteomes" id="UP000631791"/>
    </source>
</evidence>
<accession>A0ABS0KAW6</accession>
<dbReference type="RefSeq" id="WP_196923897.1">
    <property type="nucleotide sequence ID" value="NZ_JADOTY010000001.1"/>
</dbReference>
<dbReference type="Proteomes" id="UP000631791">
    <property type="component" value="Unassembled WGS sequence"/>
</dbReference>